<evidence type="ECO:0000256" key="3">
    <source>
        <dbReference type="ARBA" id="ARBA00022448"/>
    </source>
</evidence>
<keyword evidence="17" id="KW-0739">Sodium transport</keyword>
<reference evidence="25 26" key="1">
    <citation type="journal article" date="2015" name="Environ. Microbiol.">
        <title>Metagenome sequence of Elaphomyces granulatus from sporocarp tissue reveals Ascomycota ectomycorrhizal fingerprints of genome expansion and a Proteobacteria-rich microbiome.</title>
        <authorList>
            <person name="Quandt C.A."/>
            <person name="Kohler A."/>
            <person name="Hesse C.N."/>
            <person name="Sharpton T.J."/>
            <person name="Martin F."/>
            <person name="Spatafora J.W."/>
        </authorList>
    </citation>
    <scope>NUCLEOTIDE SEQUENCE [LARGE SCALE GENOMIC DNA]</scope>
    <source>
        <strain evidence="25 26">OSC145934</strain>
    </source>
</reference>
<dbReference type="InterPro" id="IPR004014">
    <property type="entry name" value="ATPase_P-typ_cation-transptr_N"/>
</dbReference>
<evidence type="ECO:0000256" key="15">
    <source>
        <dbReference type="ARBA" id="ARBA00023065"/>
    </source>
</evidence>
<feature type="transmembrane region" description="Helical" evidence="23">
    <location>
        <begin position="1017"/>
        <end position="1034"/>
    </location>
</feature>
<feature type="transmembrane region" description="Helical" evidence="23">
    <location>
        <begin position="361"/>
        <end position="387"/>
    </location>
</feature>
<keyword evidence="16 23" id="KW-0472">Membrane</keyword>
<evidence type="ECO:0000256" key="1">
    <source>
        <dbReference type="ARBA" id="ARBA00001946"/>
    </source>
</evidence>
<evidence type="ECO:0000256" key="12">
    <source>
        <dbReference type="ARBA" id="ARBA00022967"/>
    </source>
</evidence>
<evidence type="ECO:0000256" key="13">
    <source>
        <dbReference type="ARBA" id="ARBA00022989"/>
    </source>
</evidence>
<evidence type="ECO:0000256" key="9">
    <source>
        <dbReference type="ARBA" id="ARBA00022840"/>
    </source>
</evidence>
<dbReference type="InterPro" id="IPR036412">
    <property type="entry name" value="HAD-like_sf"/>
</dbReference>
<feature type="transmembrane region" description="Helical" evidence="23">
    <location>
        <begin position="985"/>
        <end position="1005"/>
    </location>
</feature>
<evidence type="ECO:0000256" key="8">
    <source>
        <dbReference type="ARBA" id="ARBA00022741"/>
    </source>
</evidence>
<dbReference type="InterPro" id="IPR044492">
    <property type="entry name" value="P_typ_ATPase_HD_dom"/>
</dbReference>
<evidence type="ECO:0000313" key="25">
    <source>
        <dbReference type="EMBL" id="OXV09259.1"/>
    </source>
</evidence>
<dbReference type="SUPFAM" id="SSF56784">
    <property type="entry name" value="HAD-like"/>
    <property type="match status" value="1"/>
</dbReference>
<dbReference type="InterPro" id="IPR018303">
    <property type="entry name" value="ATPase_P-typ_P_site"/>
</dbReference>
<keyword evidence="4" id="KW-1003">Cell membrane</keyword>
<keyword evidence="10" id="KW-0460">Magnesium</keyword>
<dbReference type="Proteomes" id="UP000243515">
    <property type="component" value="Unassembled WGS sequence"/>
</dbReference>
<dbReference type="Gene3D" id="1.20.1110.10">
    <property type="entry name" value="Calcium-transporting ATPase, transmembrane domain"/>
    <property type="match status" value="1"/>
</dbReference>
<dbReference type="Gene3D" id="2.70.150.10">
    <property type="entry name" value="Calcium-transporting ATPase, cytoplasmic transduction domain A"/>
    <property type="match status" value="1"/>
</dbReference>
<dbReference type="InterPro" id="IPR008250">
    <property type="entry name" value="ATPase_P-typ_transduc_dom_A_sf"/>
</dbReference>
<dbReference type="PANTHER" id="PTHR42861">
    <property type="entry name" value="CALCIUM-TRANSPORTING ATPASE"/>
    <property type="match status" value="1"/>
</dbReference>
<dbReference type="PROSITE" id="PS00154">
    <property type="entry name" value="ATPASE_E1_E2"/>
    <property type="match status" value="1"/>
</dbReference>
<dbReference type="InterPro" id="IPR023298">
    <property type="entry name" value="ATPase_P-typ_TM_dom_sf"/>
</dbReference>
<evidence type="ECO:0000256" key="11">
    <source>
        <dbReference type="ARBA" id="ARBA00022958"/>
    </source>
</evidence>
<evidence type="ECO:0000256" key="19">
    <source>
        <dbReference type="ARBA" id="ARBA00035029"/>
    </source>
</evidence>
<dbReference type="SUPFAM" id="SSF81665">
    <property type="entry name" value="Calcium ATPase, transmembrane domain M"/>
    <property type="match status" value="1"/>
</dbReference>
<evidence type="ECO:0000256" key="7">
    <source>
        <dbReference type="ARBA" id="ARBA00022723"/>
    </source>
</evidence>
<evidence type="ECO:0000256" key="20">
    <source>
        <dbReference type="ARBA" id="ARBA00048599"/>
    </source>
</evidence>
<dbReference type="OrthoDB" id="3352408at2759"/>
<comment type="cofactor">
    <cofactor evidence="1">
        <name>Mg(2+)</name>
        <dbReference type="ChEBI" id="CHEBI:18420"/>
    </cofactor>
</comment>
<dbReference type="GO" id="GO:0008554">
    <property type="term" value="F:P-type sodium transporter activity"/>
    <property type="evidence" value="ECO:0007669"/>
    <property type="project" value="UniProtKB-EC"/>
</dbReference>
<dbReference type="FunFam" id="3.40.50.1000:FF:000193">
    <property type="entry name" value="Plasma membrane calcium-transporting ATPase 2"/>
    <property type="match status" value="1"/>
</dbReference>
<keyword evidence="6 23" id="KW-0812">Transmembrane</keyword>
<keyword evidence="14" id="KW-0915">Sodium</keyword>
<protein>
    <recommendedName>
        <fullName evidence="19">P-type Na(+) transporter</fullName>
        <ecNumber evidence="19">7.2.2.3</ecNumber>
    </recommendedName>
</protein>
<dbReference type="FunFam" id="2.70.150.10:FF:000016">
    <property type="entry name" value="Calcium-transporting P-type ATPase putative"/>
    <property type="match status" value="1"/>
</dbReference>
<dbReference type="InterPro" id="IPR023299">
    <property type="entry name" value="ATPase_P-typ_cyto_dom_N"/>
</dbReference>
<dbReference type="Pfam" id="PF00690">
    <property type="entry name" value="Cation_ATPase_N"/>
    <property type="match status" value="1"/>
</dbReference>
<evidence type="ECO:0000256" key="18">
    <source>
        <dbReference type="ARBA" id="ARBA00035017"/>
    </source>
</evidence>
<dbReference type="Gene3D" id="3.40.50.1000">
    <property type="entry name" value="HAD superfamily/HAD-like"/>
    <property type="match status" value="1"/>
</dbReference>
<evidence type="ECO:0000256" key="21">
    <source>
        <dbReference type="ARBA" id="ARBA00049499"/>
    </source>
</evidence>
<feature type="transmembrane region" description="Helical" evidence="23">
    <location>
        <begin position="147"/>
        <end position="166"/>
    </location>
</feature>
<feature type="transmembrane region" description="Helical" evidence="23">
    <location>
        <begin position="805"/>
        <end position="826"/>
    </location>
</feature>
<keyword evidence="12" id="KW-1278">Translocase</keyword>
<comment type="catalytic activity">
    <reaction evidence="21">
        <text>Na(+)(in) + ATP + H2O = Na(+)(out) + ADP + phosphate + H(+)</text>
        <dbReference type="Rhea" id="RHEA:14633"/>
        <dbReference type="ChEBI" id="CHEBI:15377"/>
        <dbReference type="ChEBI" id="CHEBI:15378"/>
        <dbReference type="ChEBI" id="CHEBI:29101"/>
        <dbReference type="ChEBI" id="CHEBI:30616"/>
        <dbReference type="ChEBI" id="CHEBI:43474"/>
        <dbReference type="ChEBI" id="CHEBI:456216"/>
        <dbReference type="EC" id="7.2.2.3"/>
    </reaction>
    <physiologicalReaction direction="left-to-right" evidence="21">
        <dbReference type="Rhea" id="RHEA:14634"/>
    </physiologicalReaction>
</comment>
<feature type="transmembrane region" description="Helical" evidence="23">
    <location>
        <begin position="930"/>
        <end position="951"/>
    </location>
</feature>
<evidence type="ECO:0000256" key="22">
    <source>
        <dbReference type="SAM" id="MobiDB-lite"/>
    </source>
</evidence>
<dbReference type="Pfam" id="PF00122">
    <property type="entry name" value="E1-E2_ATPase"/>
    <property type="match status" value="1"/>
</dbReference>
<keyword evidence="11" id="KW-0630">Potassium</keyword>
<dbReference type="SMART" id="SM00831">
    <property type="entry name" value="Cation_ATPase_N"/>
    <property type="match status" value="1"/>
</dbReference>
<dbReference type="SUPFAM" id="SSF81660">
    <property type="entry name" value="Metal cation-transporting ATPase, ATP-binding domain N"/>
    <property type="match status" value="1"/>
</dbReference>
<feature type="transmembrane region" description="Helical" evidence="23">
    <location>
        <begin position="889"/>
        <end position="910"/>
    </location>
</feature>
<keyword evidence="26" id="KW-1185">Reference proteome</keyword>
<dbReference type="InterPro" id="IPR059000">
    <property type="entry name" value="ATPase_P-type_domA"/>
</dbReference>
<dbReference type="Pfam" id="PF00689">
    <property type="entry name" value="Cation_ATPase_C"/>
    <property type="match status" value="1"/>
</dbReference>
<dbReference type="GO" id="GO:0016887">
    <property type="term" value="F:ATP hydrolysis activity"/>
    <property type="evidence" value="ECO:0007669"/>
    <property type="project" value="InterPro"/>
</dbReference>
<dbReference type="SFLD" id="SFLDG00002">
    <property type="entry name" value="C1.7:_P-type_atpase_like"/>
    <property type="match status" value="1"/>
</dbReference>
<comment type="similarity">
    <text evidence="18">Belongs to the cation transport ATPase (P-type) (TC 3.A.3) family. Type IID subfamily.</text>
</comment>
<dbReference type="GO" id="GO:0046872">
    <property type="term" value="F:metal ion binding"/>
    <property type="evidence" value="ECO:0007669"/>
    <property type="project" value="UniProtKB-KW"/>
</dbReference>
<evidence type="ECO:0000313" key="26">
    <source>
        <dbReference type="Proteomes" id="UP000243515"/>
    </source>
</evidence>
<keyword evidence="3" id="KW-0813">Transport</keyword>
<dbReference type="InterPro" id="IPR006414">
    <property type="entry name" value="P-type_ATPase_IID"/>
</dbReference>
<evidence type="ECO:0000256" key="4">
    <source>
        <dbReference type="ARBA" id="ARBA00022475"/>
    </source>
</evidence>
<dbReference type="InterPro" id="IPR006068">
    <property type="entry name" value="ATPase_P-typ_cation-transptr_C"/>
</dbReference>
<feature type="region of interest" description="Disordered" evidence="22">
    <location>
        <begin position="1"/>
        <end position="26"/>
    </location>
</feature>
<sequence>MGTETNLPDVEESTEPPICSSNEGHPKPTLIKHSACDVPGLIEIEEVLQIRDTQEGDTKLENYEEQIQNAHTISAIRVAHILGVDLQNGLTVVEAESRLRRDGLNKVKGVEGVSVWQILLRQVSNSLTLVLLITMGLSFGIADYIEAGVITAVILLNIVVGFIQDYRAEKTILSLQQLSAPMCKVARDGQMVSTKTEYLVTGDVVQLTTGDVVPADMRLFDGVNLSTDEALLTGESFPVVKKPHLVFSTRDMPIGDRSNMVYSGSIVTQGRARGVVIASGMMTEVGKIAKLLRDRRPSSQNLDFAARMWRKVKLGILNILGLTGSPLQIKLSEFALLLFAFAILLATIVFSVNKWHVQGEVLIYGICVGVAVIPESLIAVLTITMAVGTKTMARKNVIVRKLQSLEALNSISSICSDKTGTLTQGKMTARMAWVQQAGMITIHNTADPFNPESGTVQANGVEIDNEWANNNGPLKSFLIAVALCNLSAVYEDSGGDLAKERNLPGIPGIWKAVGEPTEIALQVLAMRFGYGKPSLLQGDDFGFLAEHCFDSAIKRMTVAYWNQNGDAIEVYTKGAVEALIPILSADERAKLEIQDQAEKMAKEGLRVLCVAKKTVSPEDKDQVFQRSIESNLNFLGLVGIFDPPRLETAEAVRQCQMAGINVHMLTGDHIHTATAIAYEVGILGACKHSARASKVVMAADEFDGLSDPEIDALEALPLVIARCSPSTKVRMVEALHRRNEFCVMTGDGVNDSPALRRADVGIAMGKSGSGVAKEAADIVLADDDFSSMVSAVEEGRRLFDNIQKFLLHLLVSNIAQVILLLVALSFKDVDGNSVFPLSPLEILWVNLITSSFLAIGLGLEEAQSDLMYRSPHDPRVSVFTRELIIDKMIYGTIMGSLCLVSFVSVIYGTGPGATDLGIDCNNGWNDTCQVVFRARATTYATLTFLLLLTAWEVKHFSRSLFNLDPVRYSNWGALSILPALRQNRFLFWAVVAGFSATFPVVYLPFINRVVFKHQGITWEWGVVLGCVAVYLALVESWKAAKRAFGMTSGGKKILTMQDAEMRAGLSPSTAGCLSLSASRETK</sequence>
<keyword evidence="9" id="KW-0067">ATP-binding</keyword>
<dbReference type="AlphaFoldDB" id="A0A232LYM9"/>
<keyword evidence="7" id="KW-0479">Metal-binding</keyword>
<evidence type="ECO:0000256" key="10">
    <source>
        <dbReference type="ARBA" id="ARBA00022842"/>
    </source>
</evidence>
<comment type="caution">
    <text evidence="25">The sequence shown here is derived from an EMBL/GenBank/DDBJ whole genome shotgun (WGS) entry which is preliminary data.</text>
</comment>
<dbReference type="FunFam" id="1.20.1110.10:FF:000015">
    <property type="entry name" value="Sodium ion P-type ATPase"/>
    <property type="match status" value="1"/>
</dbReference>
<dbReference type="InterPro" id="IPR001757">
    <property type="entry name" value="P_typ_ATPase"/>
</dbReference>
<dbReference type="InterPro" id="IPR023214">
    <property type="entry name" value="HAD_sf"/>
</dbReference>
<evidence type="ECO:0000256" key="2">
    <source>
        <dbReference type="ARBA" id="ARBA00004651"/>
    </source>
</evidence>
<comment type="subcellular location">
    <subcellularLocation>
        <location evidence="2">Cell membrane</location>
        <topology evidence="2">Multi-pass membrane protein</topology>
    </subcellularLocation>
</comment>
<dbReference type="NCBIfam" id="TIGR01494">
    <property type="entry name" value="ATPase_P-type"/>
    <property type="match status" value="2"/>
</dbReference>
<keyword evidence="5" id="KW-0633">Potassium transport</keyword>
<keyword evidence="15" id="KW-0406">Ion transport</keyword>
<feature type="transmembrane region" description="Helical" evidence="23">
    <location>
        <begin position="842"/>
        <end position="859"/>
    </location>
</feature>
<keyword evidence="8" id="KW-0547">Nucleotide-binding</keyword>
<dbReference type="NCBIfam" id="TIGR01523">
    <property type="entry name" value="ATPase-IID_K-Na"/>
    <property type="match status" value="1"/>
</dbReference>
<evidence type="ECO:0000256" key="16">
    <source>
        <dbReference type="ARBA" id="ARBA00023136"/>
    </source>
</evidence>
<comment type="catalytic activity">
    <reaction evidence="20">
        <text>K(+)(in) + ATP + H2O = K(+)(out) + ADP + phosphate + H(+)</text>
        <dbReference type="Rhea" id="RHEA:75815"/>
        <dbReference type="ChEBI" id="CHEBI:15377"/>
        <dbReference type="ChEBI" id="CHEBI:15378"/>
        <dbReference type="ChEBI" id="CHEBI:29103"/>
        <dbReference type="ChEBI" id="CHEBI:30616"/>
        <dbReference type="ChEBI" id="CHEBI:43474"/>
        <dbReference type="ChEBI" id="CHEBI:456216"/>
    </reaction>
</comment>
<name>A0A232LYM9_9EURO</name>
<accession>A0A232LYM9</accession>
<evidence type="ECO:0000256" key="5">
    <source>
        <dbReference type="ARBA" id="ARBA00022538"/>
    </source>
</evidence>
<evidence type="ECO:0000256" key="14">
    <source>
        <dbReference type="ARBA" id="ARBA00023053"/>
    </source>
</evidence>
<organism evidence="25 26">
    <name type="scientific">Elaphomyces granulatus</name>
    <dbReference type="NCBI Taxonomy" id="519963"/>
    <lineage>
        <taxon>Eukaryota</taxon>
        <taxon>Fungi</taxon>
        <taxon>Dikarya</taxon>
        <taxon>Ascomycota</taxon>
        <taxon>Pezizomycotina</taxon>
        <taxon>Eurotiomycetes</taxon>
        <taxon>Eurotiomycetidae</taxon>
        <taxon>Eurotiales</taxon>
        <taxon>Elaphomycetaceae</taxon>
        <taxon>Elaphomyces</taxon>
    </lineage>
</organism>
<dbReference type="EMBL" id="NPHW01003625">
    <property type="protein sequence ID" value="OXV09259.1"/>
    <property type="molecule type" value="Genomic_DNA"/>
</dbReference>
<dbReference type="SUPFAM" id="SSF81653">
    <property type="entry name" value="Calcium ATPase, transduction domain A"/>
    <property type="match status" value="1"/>
</dbReference>
<gene>
    <name evidence="25" type="ORF">Egran_02976</name>
</gene>
<dbReference type="SFLD" id="SFLDF00027">
    <property type="entry name" value="p-type_atpase"/>
    <property type="match status" value="1"/>
</dbReference>
<dbReference type="GO" id="GO:0006813">
    <property type="term" value="P:potassium ion transport"/>
    <property type="evidence" value="ECO:0007669"/>
    <property type="project" value="UniProtKB-KW"/>
</dbReference>
<evidence type="ECO:0000259" key="24">
    <source>
        <dbReference type="SMART" id="SM00831"/>
    </source>
</evidence>
<keyword evidence="13 23" id="KW-1133">Transmembrane helix</keyword>
<dbReference type="GO" id="GO:0005524">
    <property type="term" value="F:ATP binding"/>
    <property type="evidence" value="ECO:0007669"/>
    <property type="project" value="UniProtKB-KW"/>
</dbReference>
<proteinExistence type="inferred from homology"/>
<feature type="transmembrane region" description="Helical" evidence="23">
    <location>
        <begin position="334"/>
        <end position="355"/>
    </location>
</feature>
<evidence type="ECO:0000256" key="23">
    <source>
        <dbReference type="SAM" id="Phobius"/>
    </source>
</evidence>
<dbReference type="PRINTS" id="PR00119">
    <property type="entry name" value="CATATPASE"/>
</dbReference>
<evidence type="ECO:0000256" key="6">
    <source>
        <dbReference type="ARBA" id="ARBA00022692"/>
    </source>
</evidence>
<dbReference type="Pfam" id="PF13246">
    <property type="entry name" value="Cation_ATPase"/>
    <property type="match status" value="1"/>
</dbReference>
<dbReference type="Gene3D" id="3.40.1110.10">
    <property type="entry name" value="Calcium-transporting ATPase, cytoplasmic domain N"/>
    <property type="match status" value="1"/>
</dbReference>
<feature type="domain" description="Cation-transporting P-type ATPase N-terminal" evidence="24">
    <location>
        <begin position="69"/>
        <end position="143"/>
    </location>
</feature>
<evidence type="ECO:0000256" key="17">
    <source>
        <dbReference type="ARBA" id="ARBA00023201"/>
    </source>
</evidence>
<dbReference type="EC" id="7.2.2.3" evidence="19"/>
<dbReference type="PRINTS" id="PR00120">
    <property type="entry name" value="HATPASE"/>
</dbReference>
<dbReference type="GO" id="GO:0005886">
    <property type="term" value="C:plasma membrane"/>
    <property type="evidence" value="ECO:0007669"/>
    <property type="project" value="UniProtKB-SubCell"/>
</dbReference>
<dbReference type="SFLD" id="SFLDS00003">
    <property type="entry name" value="Haloacid_Dehalogenase"/>
    <property type="match status" value="1"/>
</dbReference>